<keyword evidence="5 7" id="KW-0472">Membrane</keyword>
<keyword evidence="9" id="KW-1185">Reference proteome</keyword>
<keyword evidence="7" id="KW-1133">Transmembrane helix</keyword>
<evidence type="ECO:0000256" key="7">
    <source>
        <dbReference type="SAM" id="Phobius"/>
    </source>
</evidence>
<reference evidence="8 9" key="1">
    <citation type="submission" date="2019-04" db="EMBL/GenBank/DDBJ databases">
        <title>Draft genome sequence of Robertkochia marina CC-AMO-30D.</title>
        <authorList>
            <person name="Hameed A."/>
            <person name="Lin S.-Y."/>
            <person name="Shahina M."/>
            <person name="Lai W.-A."/>
            <person name="Young C.-C."/>
        </authorList>
    </citation>
    <scope>NUCLEOTIDE SEQUENCE [LARGE SCALE GENOMIC DNA]</scope>
    <source>
        <strain evidence="8 9">CC-AMO-30D</strain>
    </source>
</reference>
<dbReference type="RefSeq" id="WP_136336079.1">
    <property type="nucleotide sequence ID" value="NZ_QXMP01000012.1"/>
</dbReference>
<protein>
    <submittedName>
        <fullName evidence="8">Lipid A biosynthesis acyltransferase</fullName>
    </submittedName>
</protein>
<evidence type="ECO:0000256" key="4">
    <source>
        <dbReference type="ARBA" id="ARBA00022679"/>
    </source>
</evidence>
<organism evidence="8 9">
    <name type="scientific">Robertkochia marina</name>
    <dbReference type="NCBI Taxonomy" id="1227945"/>
    <lineage>
        <taxon>Bacteria</taxon>
        <taxon>Pseudomonadati</taxon>
        <taxon>Bacteroidota</taxon>
        <taxon>Flavobacteriia</taxon>
        <taxon>Flavobacteriales</taxon>
        <taxon>Flavobacteriaceae</taxon>
        <taxon>Robertkochia</taxon>
    </lineage>
</organism>
<dbReference type="Proteomes" id="UP000305939">
    <property type="component" value="Unassembled WGS sequence"/>
</dbReference>
<evidence type="ECO:0000313" key="9">
    <source>
        <dbReference type="Proteomes" id="UP000305939"/>
    </source>
</evidence>
<evidence type="ECO:0000256" key="3">
    <source>
        <dbReference type="ARBA" id="ARBA00022519"/>
    </source>
</evidence>
<dbReference type="OrthoDB" id="9801955at2"/>
<evidence type="ECO:0000256" key="6">
    <source>
        <dbReference type="ARBA" id="ARBA00023315"/>
    </source>
</evidence>
<dbReference type="EMBL" id="SSMC01000002">
    <property type="protein sequence ID" value="THD67874.1"/>
    <property type="molecule type" value="Genomic_DNA"/>
</dbReference>
<dbReference type="InterPro" id="IPR004960">
    <property type="entry name" value="LipA_acyltrans"/>
</dbReference>
<dbReference type="GO" id="GO:0016746">
    <property type="term" value="F:acyltransferase activity"/>
    <property type="evidence" value="ECO:0007669"/>
    <property type="project" value="UniProtKB-KW"/>
</dbReference>
<evidence type="ECO:0000313" key="8">
    <source>
        <dbReference type="EMBL" id="THD67874.1"/>
    </source>
</evidence>
<dbReference type="GO" id="GO:0009247">
    <property type="term" value="P:glycolipid biosynthetic process"/>
    <property type="evidence" value="ECO:0007669"/>
    <property type="project" value="UniProtKB-ARBA"/>
</dbReference>
<proteinExistence type="predicted"/>
<keyword evidence="4 8" id="KW-0808">Transferase</keyword>
<keyword evidence="6 8" id="KW-0012">Acyltransferase</keyword>
<dbReference type="PANTHER" id="PTHR30606:SF10">
    <property type="entry name" value="PHOSPHATIDYLINOSITOL MANNOSIDE ACYLTRANSFERASE"/>
    <property type="match status" value="1"/>
</dbReference>
<evidence type="ECO:0000256" key="5">
    <source>
        <dbReference type="ARBA" id="ARBA00023136"/>
    </source>
</evidence>
<dbReference type="PIRSF" id="PIRSF026649">
    <property type="entry name" value="MsbB"/>
    <property type="match status" value="1"/>
</dbReference>
<keyword evidence="7" id="KW-0812">Transmembrane</keyword>
<name>A0A4S3M0F8_9FLAO</name>
<gene>
    <name evidence="8" type="ORF">E7Z59_09500</name>
</gene>
<feature type="transmembrane region" description="Helical" evidence="7">
    <location>
        <begin position="12"/>
        <end position="35"/>
    </location>
</feature>
<comment type="subcellular location">
    <subcellularLocation>
        <location evidence="1">Cell inner membrane</location>
    </subcellularLocation>
</comment>
<dbReference type="AlphaFoldDB" id="A0A4S3M0F8"/>
<dbReference type="GO" id="GO:0005886">
    <property type="term" value="C:plasma membrane"/>
    <property type="evidence" value="ECO:0007669"/>
    <property type="project" value="UniProtKB-SubCell"/>
</dbReference>
<evidence type="ECO:0000256" key="1">
    <source>
        <dbReference type="ARBA" id="ARBA00004533"/>
    </source>
</evidence>
<dbReference type="PANTHER" id="PTHR30606">
    <property type="entry name" value="LIPID A BIOSYNTHESIS LAUROYL ACYLTRANSFERASE"/>
    <property type="match status" value="1"/>
</dbReference>
<comment type="caution">
    <text evidence="8">The sequence shown here is derived from an EMBL/GenBank/DDBJ whole genome shotgun (WGS) entry which is preliminary data.</text>
</comment>
<dbReference type="CDD" id="cd07984">
    <property type="entry name" value="LPLAT_LABLAT-like"/>
    <property type="match status" value="1"/>
</dbReference>
<dbReference type="Pfam" id="PF03279">
    <property type="entry name" value="Lip_A_acyltrans"/>
    <property type="match status" value="1"/>
</dbReference>
<evidence type="ECO:0000256" key="2">
    <source>
        <dbReference type="ARBA" id="ARBA00022475"/>
    </source>
</evidence>
<keyword evidence="3" id="KW-0997">Cell inner membrane</keyword>
<sequence>MQLLVFIILYPILWVISILPFRIFYWVSDAIYFLVYKIIGYRKKVVRKNLELSFPEKSKAELDLIESRFYQHMVDLFLEMIKSMNISKEEMIKRFQYSNLELLSEYEEKGKSIVMVIGHYGSYEWFMSLGYFIKHEGHAIYAPLSNKYLDRLVKKIRSKHNAYMVSRYHVLDLVKKHKEDGTPAIYGFANDQSPQAHKARYWRPFMGVTVPVFTYAESLAKEMDLPVMYCGINKEKRGYYKATFKVITDTPRQFDDYEITDRFTELLEEQIKADPAYYLWSHNRFKHKDKVPAVLKR</sequence>
<keyword evidence="2" id="KW-1003">Cell membrane</keyword>
<accession>A0A4S3M0F8</accession>